<dbReference type="eggNOG" id="COG2452">
    <property type="taxonomic scope" value="Bacteria"/>
</dbReference>
<evidence type="ECO:0000313" key="2">
    <source>
        <dbReference type="Proteomes" id="UP000004892"/>
    </source>
</evidence>
<reference evidence="1 2" key="1">
    <citation type="submission" date="2012-01" db="EMBL/GenBank/DDBJ databases">
        <title>The Genome Sequence of Odoribacter laneus YIT 12061.</title>
        <authorList>
            <consortium name="The Broad Institute Genome Sequencing Platform"/>
            <person name="Earl A."/>
            <person name="Ward D."/>
            <person name="Feldgarden M."/>
            <person name="Gevers D."/>
            <person name="Morotomi M."/>
            <person name="Young S.K."/>
            <person name="Zeng Q."/>
            <person name="Gargeya S."/>
            <person name="Fitzgerald M."/>
            <person name="Haas B."/>
            <person name="Abouelleil A."/>
            <person name="Alvarado L."/>
            <person name="Arachchi H.M."/>
            <person name="Berlin A."/>
            <person name="Chapman S.B."/>
            <person name="Gearin G."/>
            <person name="Goldberg J."/>
            <person name="Griggs A."/>
            <person name="Gujja S."/>
            <person name="Hansen M."/>
            <person name="Heiman D."/>
            <person name="Howarth C."/>
            <person name="Larimer J."/>
            <person name="Lui A."/>
            <person name="MacDonald P.J.P."/>
            <person name="McCowen C."/>
            <person name="Montmayeur A."/>
            <person name="Murphy C."/>
            <person name="Neiman D."/>
            <person name="Pearson M."/>
            <person name="Priest M."/>
            <person name="Roberts A."/>
            <person name="Saif S."/>
            <person name="Shea T."/>
            <person name="Sisk P."/>
            <person name="Stolte C."/>
            <person name="Sykes S."/>
            <person name="Wortman J."/>
            <person name="Nusbaum C."/>
            <person name="Birren B."/>
        </authorList>
    </citation>
    <scope>NUCLEOTIDE SEQUENCE [LARGE SCALE GENOMIC DNA]</scope>
    <source>
        <strain evidence="1 2">YIT 12061</strain>
    </source>
</reference>
<keyword evidence="2" id="KW-1185">Reference proteome</keyword>
<proteinExistence type="predicted"/>
<comment type="caution">
    <text evidence="1">The sequence shown here is derived from an EMBL/GenBank/DDBJ whole genome shotgun (WGS) entry which is preliminary data.</text>
</comment>
<accession>H1DCR3</accession>
<gene>
    <name evidence="1" type="ORF">HMPREF9449_00120</name>
</gene>
<dbReference type="HOGENOM" id="CLU_110599_1_0_10"/>
<sequence length="153" mass="17958">MSSMIQIKKVCQYCGKEFIAHKTVTKFCSHQCAQRNYKKQKREEKIEKVLEEQKHSNTNQPTINSREYLSCDDVADLMGISRTTVYPYCITGKMNCIRMNRKIFICKGDIDLLFTGNEPYEVHPVEKRELTEFYTMQEIVCANHLIFILRSSN</sequence>
<evidence type="ECO:0000313" key="1">
    <source>
        <dbReference type="EMBL" id="EHP51118.1"/>
    </source>
</evidence>
<dbReference type="PATRIC" id="fig|742817.3.peg.123"/>
<dbReference type="RefSeq" id="WP_009135274.1">
    <property type="nucleotide sequence ID" value="NZ_JH594596.1"/>
</dbReference>
<dbReference type="STRING" id="742817.HMPREF9449_00120"/>
<dbReference type="Proteomes" id="UP000004892">
    <property type="component" value="Unassembled WGS sequence"/>
</dbReference>
<organism evidence="1 2">
    <name type="scientific">Odoribacter laneus YIT 12061</name>
    <dbReference type="NCBI Taxonomy" id="742817"/>
    <lineage>
        <taxon>Bacteria</taxon>
        <taxon>Pseudomonadati</taxon>
        <taxon>Bacteroidota</taxon>
        <taxon>Bacteroidia</taxon>
        <taxon>Bacteroidales</taxon>
        <taxon>Odoribacteraceae</taxon>
        <taxon>Odoribacter</taxon>
    </lineage>
</organism>
<name>H1DCR3_9BACT</name>
<dbReference type="GeneID" id="98067790"/>
<evidence type="ECO:0008006" key="3">
    <source>
        <dbReference type="Google" id="ProtNLM"/>
    </source>
</evidence>
<dbReference type="EMBL" id="ADMC01000001">
    <property type="protein sequence ID" value="EHP51118.1"/>
    <property type="molecule type" value="Genomic_DNA"/>
</dbReference>
<dbReference type="AlphaFoldDB" id="H1DCR3"/>
<protein>
    <recommendedName>
        <fullName evidence="3">Excisionase family DNA binding domain-containing protein</fullName>
    </recommendedName>
</protein>